<accession>A0ABT0BWM5</accession>
<keyword evidence="8" id="KW-0472">Membrane</keyword>
<dbReference type="PANTHER" id="PTHR45436">
    <property type="entry name" value="SENSOR HISTIDINE KINASE YKOH"/>
    <property type="match status" value="1"/>
</dbReference>
<dbReference type="PROSITE" id="PS50109">
    <property type="entry name" value="HIS_KIN"/>
    <property type="match status" value="1"/>
</dbReference>
<feature type="transmembrane region" description="Helical" evidence="8">
    <location>
        <begin position="137"/>
        <end position="160"/>
    </location>
</feature>
<dbReference type="InterPro" id="IPR050428">
    <property type="entry name" value="TCS_sensor_his_kinase"/>
</dbReference>
<evidence type="ECO:0000256" key="3">
    <source>
        <dbReference type="ARBA" id="ARBA00022553"/>
    </source>
</evidence>
<organism evidence="10 11">
    <name type="scientific">Parabacteroides faecalis</name>
    <dbReference type="NCBI Taxonomy" id="2924040"/>
    <lineage>
        <taxon>Bacteria</taxon>
        <taxon>Pseudomonadati</taxon>
        <taxon>Bacteroidota</taxon>
        <taxon>Bacteroidia</taxon>
        <taxon>Bacteroidales</taxon>
        <taxon>Tannerellaceae</taxon>
        <taxon>Parabacteroides</taxon>
    </lineage>
</organism>
<dbReference type="SUPFAM" id="SSF55874">
    <property type="entry name" value="ATPase domain of HSP90 chaperone/DNA topoisomerase II/histidine kinase"/>
    <property type="match status" value="1"/>
</dbReference>
<dbReference type="CDD" id="cd00082">
    <property type="entry name" value="HisKA"/>
    <property type="match status" value="1"/>
</dbReference>
<dbReference type="GO" id="GO:0016301">
    <property type="term" value="F:kinase activity"/>
    <property type="evidence" value="ECO:0007669"/>
    <property type="project" value="UniProtKB-KW"/>
</dbReference>
<evidence type="ECO:0000256" key="4">
    <source>
        <dbReference type="ARBA" id="ARBA00022679"/>
    </source>
</evidence>
<evidence type="ECO:0000313" key="10">
    <source>
        <dbReference type="EMBL" id="MCJ2379134.1"/>
    </source>
</evidence>
<dbReference type="Pfam" id="PF02518">
    <property type="entry name" value="HATPase_c"/>
    <property type="match status" value="1"/>
</dbReference>
<evidence type="ECO:0000256" key="2">
    <source>
        <dbReference type="ARBA" id="ARBA00012438"/>
    </source>
</evidence>
<dbReference type="Pfam" id="PF00512">
    <property type="entry name" value="HisKA"/>
    <property type="match status" value="1"/>
</dbReference>
<dbReference type="EMBL" id="JAKZMM010000001">
    <property type="protein sequence ID" value="MCJ2379134.1"/>
    <property type="molecule type" value="Genomic_DNA"/>
</dbReference>
<gene>
    <name evidence="10" type="ORF">MUN53_00600</name>
</gene>
<dbReference type="SMART" id="SM00388">
    <property type="entry name" value="HisKA"/>
    <property type="match status" value="1"/>
</dbReference>
<name>A0ABT0BWM5_9BACT</name>
<dbReference type="Gene3D" id="1.10.287.130">
    <property type="match status" value="1"/>
</dbReference>
<evidence type="ECO:0000259" key="9">
    <source>
        <dbReference type="PROSITE" id="PS50109"/>
    </source>
</evidence>
<dbReference type="RefSeq" id="WP_243322951.1">
    <property type="nucleotide sequence ID" value="NZ_JAKZMM010000001.1"/>
</dbReference>
<evidence type="ECO:0000256" key="5">
    <source>
        <dbReference type="ARBA" id="ARBA00022692"/>
    </source>
</evidence>
<dbReference type="InterPro" id="IPR003661">
    <property type="entry name" value="HisK_dim/P_dom"/>
</dbReference>
<feature type="transmembrane region" description="Helical" evidence="8">
    <location>
        <begin position="7"/>
        <end position="30"/>
    </location>
</feature>
<keyword evidence="7 8" id="KW-1133">Transmembrane helix</keyword>
<keyword evidence="3" id="KW-0597">Phosphoprotein</keyword>
<evidence type="ECO:0000256" key="1">
    <source>
        <dbReference type="ARBA" id="ARBA00000085"/>
    </source>
</evidence>
<keyword evidence="5 8" id="KW-0812">Transmembrane</keyword>
<evidence type="ECO:0000256" key="8">
    <source>
        <dbReference type="SAM" id="Phobius"/>
    </source>
</evidence>
<dbReference type="PANTHER" id="PTHR45436:SF5">
    <property type="entry name" value="SENSOR HISTIDINE KINASE TRCS"/>
    <property type="match status" value="1"/>
</dbReference>
<dbReference type="SUPFAM" id="SSF47384">
    <property type="entry name" value="Homodimeric domain of signal transducing histidine kinase"/>
    <property type="match status" value="1"/>
</dbReference>
<sequence length="423" mass="48903">MKLFYRVIGRLSVALIVILAIWAGLFYFALMDEVNDEVDDALEDYSEVIITRHLAGEKLPSHNNGSNNQYFLQEVDAAYAASRPHILYADSMIYITEKKETEPARILTTIFQDRNDRFYQLIVSTPSIEKADLISAIWFWIMFLYGVLLLTILLINILVYRQNMKPLYKLLNWLDTYTLGKNNRPLDNPTDVTEFRKLNEALIRSTSHNEAIYEQQKQFIGNASHEIQTPLAICQNRIEMLMDDDSMSERQLEELSKVYQTLEHISKLNKSLLLISKIENGQFPESSRIQINSLVHKYLEDFKEVFDYKHIHVSVEESASCEVCMNESLASILVANLLKNAFVHNSTDGQIDIQISAHDFVISNTAESGALDEKQIFTRFYQGKKKEQSTGLGLAIVDTICRLYNFSIHYYYQEGKHFFHFSI</sequence>
<comment type="catalytic activity">
    <reaction evidence="1">
        <text>ATP + protein L-histidine = ADP + protein N-phospho-L-histidine.</text>
        <dbReference type="EC" id="2.7.13.3"/>
    </reaction>
</comment>
<evidence type="ECO:0000313" key="11">
    <source>
        <dbReference type="Proteomes" id="UP001165444"/>
    </source>
</evidence>
<dbReference type="EC" id="2.7.13.3" evidence="2"/>
<keyword evidence="11" id="KW-1185">Reference proteome</keyword>
<dbReference type="InterPro" id="IPR036890">
    <property type="entry name" value="HATPase_C_sf"/>
</dbReference>
<evidence type="ECO:0000256" key="7">
    <source>
        <dbReference type="ARBA" id="ARBA00022989"/>
    </source>
</evidence>
<feature type="domain" description="Histidine kinase" evidence="9">
    <location>
        <begin position="222"/>
        <end position="423"/>
    </location>
</feature>
<dbReference type="InterPro" id="IPR005467">
    <property type="entry name" value="His_kinase_dom"/>
</dbReference>
<dbReference type="InterPro" id="IPR003594">
    <property type="entry name" value="HATPase_dom"/>
</dbReference>
<keyword evidence="4" id="KW-0808">Transferase</keyword>
<dbReference type="InterPro" id="IPR036097">
    <property type="entry name" value="HisK_dim/P_sf"/>
</dbReference>
<keyword evidence="6 10" id="KW-0418">Kinase</keyword>
<evidence type="ECO:0000256" key="6">
    <source>
        <dbReference type="ARBA" id="ARBA00022777"/>
    </source>
</evidence>
<protein>
    <recommendedName>
        <fullName evidence="2">histidine kinase</fullName>
        <ecNumber evidence="2">2.7.13.3</ecNumber>
    </recommendedName>
</protein>
<reference evidence="10 11" key="1">
    <citation type="submission" date="2022-03" db="EMBL/GenBank/DDBJ databases">
        <title>Parabacteroides sp. nov. isolated from swine feces.</title>
        <authorList>
            <person name="Bak J.E."/>
        </authorList>
    </citation>
    <scope>NUCLEOTIDE SEQUENCE [LARGE SCALE GENOMIC DNA]</scope>
    <source>
        <strain evidence="10 11">AGMB00274</strain>
    </source>
</reference>
<dbReference type="Proteomes" id="UP001165444">
    <property type="component" value="Unassembled WGS sequence"/>
</dbReference>
<dbReference type="Gene3D" id="3.30.565.10">
    <property type="entry name" value="Histidine kinase-like ATPase, C-terminal domain"/>
    <property type="match status" value="1"/>
</dbReference>
<comment type="caution">
    <text evidence="10">The sequence shown here is derived from an EMBL/GenBank/DDBJ whole genome shotgun (WGS) entry which is preliminary data.</text>
</comment>
<proteinExistence type="predicted"/>